<reference evidence="2 3" key="1">
    <citation type="submission" date="2019-05" db="EMBL/GenBank/DDBJ databases">
        <title>Another draft genome of Portunus trituberculatus and its Hox gene families provides insights of decapod evolution.</title>
        <authorList>
            <person name="Jeong J.-H."/>
            <person name="Song I."/>
            <person name="Kim S."/>
            <person name="Choi T."/>
            <person name="Kim D."/>
            <person name="Ryu S."/>
            <person name="Kim W."/>
        </authorList>
    </citation>
    <scope>NUCLEOTIDE SEQUENCE [LARGE SCALE GENOMIC DNA]</scope>
    <source>
        <tissue evidence="2">Muscle</tissue>
    </source>
</reference>
<keyword evidence="3" id="KW-1185">Reference proteome</keyword>
<accession>A0A5B7IRR4</accession>
<dbReference type="Proteomes" id="UP000324222">
    <property type="component" value="Unassembled WGS sequence"/>
</dbReference>
<gene>
    <name evidence="2" type="ORF">E2C01_082200</name>
</gene>
<dbReference type="EMBL" id="VSRR010074190">
    <property type="protein sequence ID" value="MPC87340.1"/>
    <property type="molecule type" value="Genomic_DNA"/>
</dbReference>
<sequence>MRTLTGNARGSKRGGKKPTLEEGERKSSGSGEGTRGRELAGRWWKGKEHLISKYCQDVSSTISADDPYRSHSLSMPEPGCRPIHVLLPSPSLIAATDATQTWPYLST</sequence>
<name>A0A5B7IRR4_PORTR</name>
<evidence type="ECO:0000313" key="2">
    <source>
        <dbReference type="EMBL" id="MPC87340.1"/>
    </source>
</evidence>
<protein>
    <submittedName>
        <fullName evidence="2">Uncharacterized protein</fullName>
    </submittedName>
</protein>
<comment type="caution">
    <text evidence="2">The sequence shown here is derived from an EMBL/GenBank/DDBJ whole genome shotgun (WGS) entry which is preliminary data.</text>
</comment>
<proteinExistence type="predicted"/>
<organism evidence="2 3">
    <name type="scientific">Portunus trituberculatus</name>
    <name type="common">Swimming crab</name>
    <name type="synonym">Neptunus trituberculatus</name>
    <dbReference type="NCBI Taxonomy" id="210409"/>
    <lineage>
        <taxon>Eukaryota</taxon>
        <taxon>Metazoa</taxon>
        <taxon>Ecdysozoa</taxon>
        <taxon>Arthropoda</taxon>
        <taxon>Crustacea</taxon>
        <taxon>Multicrustacea</taxon>
        <taxon>Malacostraca</taxon>
        <taxon>Eumalacostraca</taxon>
        <taxon>Eucarida</taxon>
        <taxon>Decapoda</taxon>
        <taxon>Pleocyemata</taxon>
        <taxon>Brachyura</taxon>
        <taxon>Eubrachyura</taxon>
        <taxon>Portunoidea</taxon>
        <taxon>Portunidae</taxon>
        <taxon>Portuninae</taxon>
        <taxon>Portunus</taxon>
    </lineage>
</organism>
<feature type="compositionally biased region" description="Basic and acidic residues" evidence="1">
    <location>
        <begin position="18"/>
        <end position="27"/>
    </location>
</feature>
<evidence type="ECO:0000313" key="3">
    <source>
        <dbReference type="Proteomes" id="UP000324222"/>
    </source>
</evidence>
<evidence type="ECO:0000256" key="1">
    <source>
        <dbReference type="SAM" id="MobiDB-lite"/>
    </source>
</evidence>
<feature type="region of interest" description="Disordered" evidence="1">
    <location>
        <begin position="1"/>
        <end position="39"/>
    </location>
</feature>
<dbReference type="AlphaFoldDB" id="A0A5B7IRR4"/>